<keyword evidence="4 10" id="KW-0812">Transmembrane</keyword>
<dbReference type="GO" id="GO:0009055">
    <property type="term" value="F:electron transfer activity"/>
    <property type="evidence" value="ECO:0007669"/>
    <property type="project" value="InterPro"/>
</dbReference>
<keyword evidence="3 9" id="KW-0349">Heme</keyword>
<keyword evidence="7 9" id="KW-0408">Iron</keyword>
<keyword evidence="8 10" id="KW-0472">Membrane</keyword>
<gene>
    <name evidence="13" type="ORF">FHS65_000532</name>
</gene>
<dbReference type="GO" id="GO:0016020">
    <property type="term" value="C:membrane"/>
    <property type="evidence" value="ECO:0007669"/>
    <property type="project" value="UniProtKB-SubCell"/>
</dbReference>
<comment type="cofactor">
    <cofactor evidence="9">
        <name>heme c</name>
        <dbReference type="ChEBI" id="CHEBI:61717"/>
    </cofactor>
    <text evidence="9">Binds 1 heme c group covalently per subunit.</text>
</comment>
<keyword evidence="6 10" id="KW-1133">Transmembrane helix</keyword>
<proteinExistence type="predicted"/>
<accession>A0A7W9E7C8</accession>
<dbReference type="OrthoDB" id="9808471at2"/>
<dbReference type="InterPro" id="IPR002326">
    <property type="entry name" value="Cyt_c1"/>
</dbReference>
<reference evidence="13 14" key="1">
    <citation type="submission" date="2020-08" db="EMBL/GenBank/DDBJ databases">
        <title>Genomic Encyclopedia of Type Strains, Phase IV (KMG-IV): sequencing the most valuable type-strain genomes for metagenomic binning, comparative biology and taxonomic classification.</title>
        <authorList>
            <person name="Goeker M."/>
        </authorList>
    </citation>
    <scope>NUCLEOTIDE SEQUENCE [LARGE SCALE GENOMIC DNA]</scope>
    <source>
        <strain evidence="13 14">DSM 24448</strain>
    </source>
</reference>
<dbReference type="Gene3D" id="1.10.760.10">
    <property type="entry name" value="Cytochrome c-like domain"/>
    <property type="match status" value="1"/>
</dbReference>
<dbReference type="RefSeq" id="WP_123287153.1">
    <property type="nucleotide sequence ID" value="NZ_JACIJB010000001.1"/>
</dbReference>
<evidence type="ECO:0000256" key="10">
    <source>
        <dbReference type="SAM" id="Phobius"/>
    </source>
</evidence>
<dbReference type="PANTHER" id="PTHR10266">
    <property type="entry name" value="CYTOCHROME C1"/>
    <property type="match status" value="1"/>
</dbReference>
<organism evidence="13 14">
    <name type="scientific">Brevundimonas halotolerans</name>
    <dbReference type="NCBI Taxonomy" id="69670"/>
    <lineage>
        <taxon>Bacteria</taxon>
        <taxon>Pseudomonadati</taxon>
        <taxon>Pseudomonadota</taxon>
        <taxon>Alphaproteobacteria</taxon>
        <taxon>Caulobacterales</taxon>
        <taxon>Caulobacteraceae</taxon>
        <taxon>Brevundimonas</taxon>
    </lineage>
</organism>
<dbReference type="InterPro" id="IPR036909">
    <property type="entry name" value="Cyt_c-like_dom_sf"/>
</dbReference>
<evidence type="ECO:0000256" key="11">
    <source>
        <dbReference type="SAM" id="SignalP"/>
    </source>
</evidence>
<feature type="signal peptide" evidence="11">
    <location>
        <begin position="1"/>
        <end position="28"/>
    </location>
</feature>
<feature type="binding site" description="covalent" evidence="9">
    <location>
        <position position="222"/>
    </location>
    <ligand>
        <name>heme c</name>
        <dbReference type="ChEBI" id="CHEBI:61717"/>
    </ligand>
</feature>
<dbReference type="InterPro" id="IPR009056">
    <property type="entry name" value="Cyt_c-like_dom"/>
</dbReference>
<dbReference type="Gene3D" id="1.20.5.100">
    <property type="entry name" value="Cytochrome c1, transmembrane anchor, C-terminal"/>
    <property type="match status" value="1"/>
</dbReference>
<feature type="binding site" description="covalent" evidence="9">
    <location>
        <position position="71"/>
    </location>
    <ligand>
        <name>heme c</name>
        <dbReference type="ChEBI" id="CHEBI:61717"/>
    </ligand>
</feature>
<keyword evidence="5 9" id="KW-0479">Metal-binding</keyword>
<feature type="domain" description="Cytochrome c" evidence="12">
    <location>
        <begin position="58"/>
        <end position="177"/>
    </location>
</feature>
<dbReference type="PROSITE" id="PS51007">
    <property type="entry name" value="CYTC"/>
    <property type="match status" value="1"/>
</dbReference>
<name>A0A7W9E7C8_9CAUL</name>
<dbReference type="PRINTS" id="PR00603">
    <property type="entry name" value="CYTOCHROMEC1"/>
</dbReference>
<keyword evidence="14" id="KW-1185">Reference proteome</keyword>
<evidence type="ECO:0000256" key="5">
    <source>
        <dbReference type="ARBA" id="ARBA00022723"/>
    </source>
</evidence>
<feature type="binding site" description="covalent" evidence="9">
    <location>
        <position position="74"/>
    </location>
    <ligand>
        <name>heme c</name>
        <dbReference type="ChEBI" id="CHEBI:61717"/>
    </ligand>
</feature>
<dbReference type="Proteomes" id="UP000548978">
    <property type="component" value="Unassembled WGS sequence"/>
</dbReference>
<dbReference type="PANTHER" id="PTHR10266:SF3">
    <property type="entry name" value="CYTOCHROME C1, HEME PROTEIN, MITOCHONDRIAL"/>
    <property type="match status" value="1"/>
</dbReference>
<evidence type="ECO:0000256" key="6">
    <source>
        <dbReference type="ARBA" id="ARBA00022989"/>
    </source>
</evidence>
<dbReference type="Pfam" id="PF02167">
    <property type="entry name" value="Cytochrom_C1"/>
    <property type="match status" value="1"/>
</dbReference>
<protein>
    <recommendedName>
        <fullName evidence="2">Cytochrome c1</fullName>
    </recommendedName>
</protein>
<evidence type="ECO:0000256" key="8">
    <source>
        <dbReference type="ARBA" id="ARBA00023136"/>
    </source>
</evidence>
<feature type="transmembrane region" description="Helical" evidence="10">
    <location>
        <begin position="266"/>
        <end position="285"/>
    </location>
</feature>
<keyword evidence="11" id="KW-0732">Signal</keyword>
<feature type="chain" id="PRO_5030709112" description="Cytochrome c1" evidence="11">
    <location>
        <begin position="29"/>
        <end position="294"/>
    </location>
</feature>
<comment type="subcellular location">
    <subcellularLocation>
        <location evidence="1">Membrane</location>
    </subcellularLocation>
</comment>
<sequence>MTIQNGTPSTVFKIVASAVAALSLVAVAAPAGAAGGEAKHPRSGGFSFEGPFGTFDQAQLQRGYKVYREVCAACHGMDLMSFRNLGQPGGPFYDSHFKGGPADNPYVRVLAAEVQVADIDSETGEPIMRPATPADRFPNPYANATAAAGANGGAAPPDLSVMAKARHDGANYIYSLLSGYVPAPEGLQIAPGQYYNPYMAGDLSPFWTGDPDHVPSGGFIAMPNPLADGQVTYDDGSPQTVDQYSKDVAAFIAWASDPHATERKRTGMGVLAFLFIFAGLTYASYRRIWKGIAH</sequence>
<evidence type="ECO:0000313" key="14">
    <source>
        <dbReference type="Proteomes" id="UP000548978"/>
    </source>
</evidence>
<dbReference type="AlphaFoldDB" id="A0A7W9E7C8"/>
<evidence type="ECO:0000313" key="13">
    <source>
        <dbReference type="EMBL" id="MBB5659814.1"/>
    </source>
</evidence>
<evidence type="ECO:0000256" key="3">
    <source>
        <dbReference type="ARBA" id="ARBA00022617"/>
    </source>
</evidence>
<dbReference type="SUPFAM" id="SSF46626">
    <property type="entry name" value="Cytochrome c"/>
    <property type="match status" value="1"/>
</dbReference>
<feature type="binding site" description="covalent" evidence="9">
    <location>
        <position position="75"/>
    </location>
    <ligand>
        <name>heme c</name>
        <dbReference type="ChEBI" id="CHEBI:61717"/>
    </ligand>
</feature>
<dbReference type="GO" id="GO:0046872">
    <property type="term" value="F:metal ion binding"/>
    <property type="evidence" value="ECO:0007669"/>
    <property type="project" value="UniProtKB-KW"/>
</dbReference>
<evidence type="ECO:0000256" key="9">
    <source>
        <dbReference type="PIRSR" id="PIRSR602326-1"/>
    </source>
</evidence>
<evidence type="ECO:0000259" key="12">
    <source>
        <dbReference type="PROSITE" id="PS51007"/>
    </source>
</evidence>
<evidence type="ECO:0000256" key="2">
    <source>
        <dbReference type="ARBA" id="ARBA00016165"/>
    </source>
</evidence>
<evidence type="ECO:0000256" key="4">
    <source>
        <dbReference type="ARBA" id="ARBA00022692"/>
    </source>
</evidence>
<evidence type="ECO:0000256" key="1">
    <source>
        <dbReference type="ARBA" id="ARBA00004370"/>
    </source>
</evidence>
<comment type="caution">
    <text evidence="13">The sequence shown here is derived from an EMBL/GenBank/DDBJ whole genome shotgun (WGS) entry which is preliminary data.</text>
</comment>
<evidence type="ECO:0000256" key="7">
    <source>
        <dbReference type="ARBA" id="ARBA00023004"/>
    </source>
</evidence>
<dbReference type="EMBL" id="JACIJB010000001">
    <property type="protein sequence ID" value="MBB5659814.1"/>
    <property type="molecule type" value="Genomic_DNA"/>
</dbReference>
<dbReference type="GO" id="GO:0020037">
    <property type="term" value="F:heme binding"/>
    <property type="evidence" value="ECO:0007669"/>
    <property type="project" value="InterPro"/>
</dbReference>